<dbReference type="Gene3D" id="3.20.20.80">
    <property type="entry name" value="Glycosidases"/>
    <property type="match status" value="1"/>
</dbReference>
<evidence type="ECO:0000313" key="8">
    <source>
        <dbReference type="Proteomes" id="UP000287651"/>
    </source>
</evidence>
<comment type="caution">
    <text evidence="7">The sequence shown here is derived from an EMBL/GenBank/DDBJ whole genome shotgun (WGS) entry which is preliminary data.</text>
</comment>
<protein>
    <recommendedName>
        <fullName evidence="9">Glucan endo-1,3-beta-D-glucosidase</fullName>
    </recommendedName>
</protein>
<dbReference type="GO" id="GO:0005975">
    <property type="term" value="P:carbohydrate metabolic process"/>
    <property type="evidence" value="ECO:0007669"/>
    <property type="project" value="InterPro"/>
</dbReference>
<reference evidence="7 8" key="1">
    <citation type="journal article" date="2014" name="Agronomy (Basel)">
        <title>A Draft Genome Sequence for Ensete ventricosum, the Drought-Tolerant Tree Against Hunger.</title>
        <authorList>
            <person name="Harrison J."/>
            <person name="Moore K.A."/>
            <person name="Paszkiewicz K."/>
            <person name="Jones T."/>
            <person name="Grant M."/>
            <person name="Ambacheew D."/>
            <person name="Muzemil S."/>
            <person name="Studholme D.J."/>
        </authorList>
    </citation>
    <scope>NUCLEOTIDE SEQUENCE [LARGE SCALE GENOMIC DNA]</scope>
</reference>
<evidence type="ECO:0000256" key="2">
    <source>
        <dbReference type="ARBA" id="ARBA00022801"/>
    </source>
</evidence>
<dbReference type="PANTHER" id="PTHR32227">
    <property type="entry name" value="GLUCAN ENDO-1,3-BETA-GLUCOSIDASE BG1-RELATED-RELATED"/>
    <property type="match status" value="1"/>
</dbReference>
<keyword evidence="6" id="KW-0732">Signal</keyword>
<dbReference type="FunFam" id="3.20.20.80:FF:000010">
    <property type="entry name" value="glucan endo-1,3-beta-glucosidase, basic"/>
    <property type="match status" value="1"/>
</dbReference>
<dbReference type="Pfam" id="PF00332">
    <property type="entry name" value="Glyco_hydro_17"/>
    <property type="match status" value="1"/>
</dbReference>
<feature type="compositionally biased region" description="Basic residues" evidence="5">
    <location>
        <begin position="40"/>
        <end position="54"/>
    </location>
</feature>
<accession>A0A426YV74</accession>
<evidence type="ECO:0000256" key="4">
    <source>
        <dbReference type="RuleBase" id="RU004335"/>
    </source>
</evidence>
<name>A0A426YV74_ENSVE</name>
<organism evidence="7 8">
    <name type="scientific">Ensete ventricosum</name>
    <name type="common">Abyssinian banana</name>
    <name type="synonym">Musa ensete</name>
    <dbReference type="NCBI Taxonomy" id="4639"/>
    <lineage>
        <taxon>Eukaryota</taxon>
        <taxon>Viridiplantae</taxon>
        <taxon>Streptophyta</taxon>
        <taxon>Embryophyta</taxon>
        <taxon>Tracheophyta</taxon>
        <taxon>Spermatophyta</taxon>
        <taxon>Magnoliopsida</taxon>
        <taxon>Liliopsida</taxon>
        <taxon>Zingiberales</taxon>
        <taxon>Musaceae</taxon>
        <taxon>Ensete</taxon>
    </lineage>
</organism>
<feature type="compositionally biased region" description="Low complexity" evidence="5">
    <location>
        <begin position="136"/>
        <end position="189"/>
    </location>
</feature>
<proteinExistence type="inferred from homology"/>
<dbReference type="InterPro" id="IPR044965">
    <property type="entry name" value="Glyco_hydro_17_plant"/>
</dbReference>
<dbReference type="SUPFAM" id="SSF51445">
    <property type="entry name" value="(Trans)glycosidases"/>
    <property type="match status" value="1"/>
</dbReference>
<sequence length="519" mass="54096">MRKPDSPIPLFLLLLAFLLASIFAVDAHDVVCKCYRVHGHHRTSHSGHHSKHKGGQSNGSTTSDNSAVHSHNSTGTGNQSSSSSSSSSQSSPSSSSSSDVTVSHNSTGAGSQTSSSSPPSSSSSASSSDVTGSHNSTGAGSQTSSSSPTEAGNQTSSLPSPPSSSNVSTSYNSTTSGNQTSSSSSASSSIVEGNSHAHQRPIGMCFGHAGGILPSPSVIVQLLKSHGISKVRLFVPIPGVLSALKGTGIQIMVGVPNEKIIHLSLGGVDAARHWLKASILKFVDPKQVCYLAVGNEVLQAHPLIIRHLVPAMYNLHKALQTSGLDATIKLSSPCASHILGVQMPPSAGAFAPFSLPVIRPMLKFLSETGAPFMVNMYPFLSFIHDPMSIALNFCLFRGNAPPMLDGGRHYTNMLEVMVDALVTAMEREGFGGIRVMVTATGWPASGDNAATPANAAAYVEGLMQRASNGMATPKRPNQAVEVFLSDMFNEHAHGGKAFEKHFGIFNNDGSPAININSFT</sequence>
<evidence type="ECO:0000313" key="7">
    <source>
        <dbReference type="EMBL" id="RRT55619.1"/>
    </source>
</evidence>
<dbReference type="AlphaFoldDB" id="A0A426YV74"/>
<evidence type="ECO:0000256" key="3">
    <source>
        <dbReference type="ARBA" id="ARBA00023295"/>
    </source>
</evidence>
<dbReference type="Proteomes" id="UP000287651">
    <property type="component" value="Unassembled WGS sequence"/>
</dbReference>
<feature type="region of interest" description="Disordered" evidence="5">
    <location>
        <begin position="40"/>
        <end position="194"/>
    </location>
</feature>
<gene>
    <name evidence="7" type="ORF">B296_00015391</name>
</gene>
<dbReference type="EMBL" id="AMZH03010005">
    <property type="protein sequence ID" value="RRT55619.1"/>
    <property type="molecule type" value="Genomic_DNA"/>
</dbReference>
<keyword evidence="3" id="KW-0326">Glycosidase</keyword>
<feature type="compositionally biased region" description="Low complexity" evidence="5">
    <location>
        <begin position="70"/>
        <end position="128"/>
    </location>
</feature>
<evidence type="ECO:0000256" key="6">
    <source>
        <dbReference type="SAM" id="SignalP"/>
    </source>
</evidence>
<dbReference type="GO" id="GO:0042973">
    <property type="term" value="F:glucan endo-1,3-beta-D-glucosidase activity"/>
    <property type="evidence" value="ECO:0007669"/>
    <property type="project" value="UniProtKB-ARBA"/>
</dbReference>
<comment type="similarity">
    <text evidence="1 4">Belongs to the glycosyl hydrolase 17 family.</text>
</comment>
<evidence type="ECO:0008006" key="9">
    <source>
        <dbReference type="Google" id="ProtNLM"/>
    </source>
</evidence>
<evidence type="ECO:0000256" key="5">
    <source>
        <dbReference type="SAM" id="MobiDB-lite"/>
    </source>
</evidence>
<feature type="chain" id="PRO_5019028898" description="Glucan endo-1,3-beta-D-glucosidase" evidence="6">
    <location>
        <begin position="28"/>
        <end position="519"/>
    </location>
</feature>
<dbReference type="InterPro" id="IPR017853">
    <property type="entry name" value="GH"/>
</dbReference>
<keyword evidence="2" id="KW-0378">Hydrolase</keyword>
<dbReference type="InterPro" id="IPR000490">
    <property type="entry name" value="Glyco_hydro_17"/>
</dbReference>
<feature type="signal peptide" evidence="6">
    <location>
        <begin position="1"/>
        <end position="27"/>
    </location>
</feature>
<evidence type="ECO:0000256" key="1">
    <source>
        <dbReference type="ARBA" id="ARBA00008773"/>
    </source>
</evidence>